<dbReference type="Pfam" id="PF08308">
    <property type="entry name" value="PEGA"/>
    <property type="match status" value="2"/>
</dbReference>
<evidence type="ECO:0000313" key="5">
    <source>
        <dbReference type="Proteomes" id="UP000019678"/>
    </source>
</evidence>
<protein>
    <submittedName>
        <fullName evidence="4">S-layer protein</fullName>
    </submittedName>
</protein>
<sequence>MSARARRLRSIALTAALVAGAAPLAHADTGPAAGPARSAAQLKQAGDDHMRGKRYEDALGDYDAAYAITADPVLLYNRGRALQFLARHPEALAALRRFEAEAPRAVRARVPGLAALVAEVRSRVAMVRIDCDVAGARVLIAKRQIGVTSLGDPFPVNAGKVSVEVLADGYMPFQREVELRGDEALNVIEADLTPKSTQGRLLVRSDVAGARVTIDGRAVGAAPAEASLQAGRHAVEVAAEGHDTASTQVVVGAGERREISVDPVKRPPLYARWWFWTAVGVVAAGTVVTYVVTTTEGPPPTGSFSPGVIRF</sequence>
<keyword evidence="1" id="KW-0472">Membrane</keyword>
<feature type="chain" id="PRO_5001497068" evidence="2">
    <location>
        <begin position="28"/>
        <end position="311"/>
    </location>
</feature>
<dbReference type="RefSeq" id="WP_044235037.1">
    <property type="nucleotide sequence ID" value="NZ_ASRX01000002.1"/>
</dbReference>
<keyword evidence="1" id="KW-0812">Transmembrane</keyword>
<proteinExistence type="predicted"/>
<accession>A0A017TIS9</accession>
<gene>
    <name evidence="4" type="ORF">CAP_2668</name>
</gene>
<dbReference type="Proteomes" id="UP000019678">
    <property type="component" value="Unassembled WGS sequence"/>
</dbReference>
<comment type="caution">
    <text evidence="4">The sequence shown here is derived from an EMBL/GenBank/DDBJ whole genome shotgun (WGS) entry which is preliminary data.</text>
</comment>
<organism evidence="4 5">
    <name type="scientific">Chondromyces apiculatus DSM 436</name>
    <dbReference type="NCBI Taxonomy" id="1192034"/>
    <lineage>
        <taxon>Bacteria</taxon>
        <taxon>Pseudomonadati</taxon>
        <taxon>Myxococcota</taxon>
        <taxon>Polyangia</taxon>
        <taxon>Polyangiales</taxon>
        <taxon>Polyangiaceae</taxon>
        <taxon>Chondromyces</taxon>
    </lineage>
</organism>
<dbReference type="OrthoDB" id="5495069at2"/>
<evidence type="ECO:0000256" key="2">
    <source>
        <dbReference type="SAM" id="SignalP"/>
    </source>
</evidence>
<dbReference type="InterPro" id="IPR013229">
    <property type="entry name" value="PEGA"/>
</dbReference>
<dbReference type="eggNOG" id="COG1470">
    <property type="taxonomic scope" value="Bacteria"/>
</dbReference>
<dbReference type="Gene3D" id="1.25.40.10">
    <property type="entry name" value="Tetratricopeptide repeat domain"/>
    <property type="match status" value="1"/>
</dbReference>
<evidence type="ECO:0000313" key="4">
    <source>
        <dbReference type="EMBL" id="EYF08807.1"/>
    </source>
</evidence>
<feature type="domain" description="PEGA" evidence="3">
    <location>
        <begin position="199"/>
        <end position="260"/>
    </location>
</feature>
<dbReference type="PANTHER" id="PTHR36194:SF1">
    <property type="entry name" value="S-LAYER-LIKE PROTEIN"/>
    <property type="match status" value="1"/>
</dbReference>
<dbReference type="AlphaFoldDB" id="A0A017TIS9"/>
<dbReference type="SUPFAM" id="SSF48452">
    <property type="entry name" value="TPR-like"/>
    <property type="match status" value="1"/>
</dbReference>
<reference evidence="4 5" key="1">
    <citation type="submission" date="2013-05" db="EMBL/GenBank/DDBJ databases">
        <title>Genome assembly of Chondromyces apiculatus DSM 436.</title>
        <authorList>
            <person name="Sharma G."/>
            <person name="Khatri I."/>
            <person name="Kaur C."/>
            <person name="Mayilraj S."/>
            <person name="Subramanian S."/>
        </authorList>
    </citation>
    <scope>NUCLEOTIDE SEQUENCE [LARGE SCALE GENOMIC DNA]</scope>
    <source>
        <strain evidence="4 5">DSM 436</strain>
    </source>
</reference>
<name>A0A017TIS9_9BACT</name>
<evidence type="ECO:0000256" key="1">
    <source>
        <dbReference type="SAM" id="Phobius"/>
    </source>
</evidence>
<dbReference type="STRING" id="1192034.CAP_2668"/>
<dbReference type="EMBL" id="ASRX01000002">
    <property type="protein sequence ID" value="EYF08807.1"/>
    <property type="molecule type" value="Genomic_DNA"/>
</dbReference>
<keyword evidence="2" id="KW-0732">Signal</keyword>
<evidence type="ECO:0000259" key="3">
    <source>
        <dbReference type="Pfam" id="PF08308"/>
    </source>
</evidence>
<dbReference type="InterPro" id="IPR011990">
    <property type="entry name" value="TPR-like_helical_dom_sf"/>
</dbReference>
<feature type="signal peptide" evidence="2">
    <location>
        <begin position="1"/>
        <end position="27"/>
    </location>
</feature>
<feature type="domain" description="PEGA" evidence="3">
    <location>
        <begin position="127"/>
        <end position="187"/>
    </location>
</feature>
<feature type="transmembrane region" description="Helical" evidence="1">
    <location>
        <begin position="273"/>
        <end position="293"/>
    </location>
</feature>
<dbReference type="PANTHER" id="PTHR36194">
    <property type="entry name" value="S-LAYER-LIKE PROTEIN"/>
    <property type="match status" value="1"/>
</dbReference>
<keyword evidence="1" id="KW-1133">Transmembrane helix</keyword>
<keyword evidence="5" id="KW-1185">Reference proteome</keyword>